<evidence type="ECO:0000313" key="1">
    <source>
        <dbReference type="EMBL" id="UNI20620.1"/>
    </source>
</evidence>
<name>A0A9Q8QJ24_9HYPO</name>
<gene>
    <name evidence="1" type="ORF">JDV02_006690</name>
</gene>
<dbReference type="EMBL" id="CP086359">
    <property type="protein sequence ID" value="UNI20620.1"/>
    <property type="molecule type" value="Genomic_DNA"/>
</dbReference>
<reference evidence="1" key="1">
    <citation type="submission" date="2021-11" db="EMBL/GenBank/DDBJ databases">
        <title>Purpureocillium_takamizusanense_genome.</title>
        <authorList>
            <person name="Nguyen N.-H."/>
        </authorList>
    </citation>
    <scope>NUCLEOTIDE SEQUENCE</scope>
    <source>
        <strain evidence="1">PT3</strain>
    </source>
</reference>
<dbReference type="PANTHER" id="PTHR38886:SF1">
    <property type="entry name" value="NACHT-NTPASE AND P-LOOP NTPASES N-TERMINAL DOMAIN-CONTAINING PROTEIN"/>
    <property type="match status" value="1"/>
</dbReference>
<dbReference type="PANTHER" id="PTHR38886">
    <property type="entry name" value="SESA DOMAIN-CONTAINING PROTEIN"/>
    <property type="match status" value="1"/>
</dbReference>
<keyword evidence="2" id="KW-1185">Reference proteome</keyword>
<dbReference type="Proteomes" id="UP000829364">
    <property type="component" value="Chromosome 6"/>
</dbReference>
<dbReference type="RefSeq" id="XP_047844101.1">
    <property type="nucleotide sequence ID" value="XM_047988109.1"/>
</dbReference>
<sequence length="289" mass="32268">MPQPLELSNPMSLGFSVGDFLAVSKLIKDISDCIRHGSTTSYQALDVELHSLKRALDEIERLQCPPGQEADVNKVKVVALNCRPPLDQFAAKLKAYGILGHQPQGKPTPKSGLEKLAKKVQWRVEMEEHAVRLRASIVAHVGFLAVRLNLIGLRWTSTRALFDRELTKSGKTSLHQSESKQLKDRLSRQHLPSSFSKYPNLHLHALGCGLNPSWTLQRISGSQISESLPWYLKYMAACPDRTLRTRGFKTRSGSKTPWGTYSPFLPSTAGVRFMPSFATGLRQARAARR</sequence>
<evidence type="ECO:0008006" key="3">
    <source>
        <dbReference type="Google" id="ProtNLM"/>
    </source>
</evidence>
<proteinExistence type="predicted"/>
<organism evidence="1 2">
    <name type="scientific">Purpureocillium takamizusanense</name>
    <dbReference type="NCBI Taxonomy" id="2060973"/>
    <lineage>
        <taxon>Eukaryota</taxon>
        <taxon>Fungi</taxon>
        <taxon>Dikarya</taxon>
        <taxon>Ascomycota</taxon>
        <taxon>Pezizomycotina</taxon>
        <taxon>Sordariomycetes</taxon>
        <taxon>Hypocreomycetidae</taxon>
        <taxon>Hypocreales</taxon>
        <taxon>Ophiocordycipitaceae</taxon>
        <taxon>Purpureocillium</taxon>
    </lineage>
</organism>
<evidence type="ECO:0000313" key="2">
    <source>
        <dbReference type="Proteomes" id="UP000829364"/>
    </source>
</evidence>
<dbReference type="GeneID" id="72068639"/>
<accession>A0A9Q8QJ24</accession>
<dbReference type="KEGG" id="ptkz:JDV02_006690"/>
<dbReference type="OrthoDB" id="3045089at2759"/>
<dbReference type="AlphaFoldDB" id="A0A9Q8QJ24"/>
<protein>
    <recommendedName>
        <fullName evidence="3">Fungal N-terminal domain-containing protein</fullName>
    </recommendedName>
</protein>